<evidence type="ECO:0000256" key="2">
    <source>
        <dbReference type="ARBA" id="ARBA00004814"/>
    </source>
</evidence>
<dbReference type="InterPro" id="IPR020946">
    <property type="entry name" value="Flavin_mOase-like"/>
</dbReference>
<dbReference type="AlphaFoldDB" id="A0AAF0ULB0"/>
<evidence type="ECO:0000256" key="10">
    <source>
        <dbReference type="RuleBase" id="RU361177"/>
    </source>
</evidence>
<keyword evidence="12" id="KW-1185">Reference proteome</keyword>
<keyword evidence="7 10" id="KW-0560">Oxidoreductase</keyword>
<keyword evidence="10" id="KW-0503">Monooxygenase</keyword>
<comment type="similarity">
    <text evidence="3 10">Belongs to the FMO family.</text>
</comment>
<dbReference type="GO" id="GO:0009851">
    <property type="term" value="P:auxin biosynthetic process"/>
    <property type="evidence" value="ECO:0007669"/>
    <property type="project" value="UniProtKB-KW"/>
</dbReference>
<dbReference type="Pfam" id="PF00743">
    <property type="entry name" value="FMO-like"/>
    <property type="match status" value="1"/>
</dbReference>
<accession>A0AAF0ULB0</accession>
<dbReference type="Proteomes" id="UP001234989">
    <property type="component" value="Chromosome 9"/>
</dbReference>
<evidence type="ECO:0000313" key="11">
    <source>
        <dbReference type="EMBL" id="WMV48252.1"/>
    </source>
</evidence>
<evidence type="ECO:0000256" key="9">
    <source>
        <dbReference type="ARBA" id="ARBA00047707"/>
    </source>
</evidence>
<dbReference type="GO" id="GO:0103075">
    <property type="term" value="F:indole-3-pyruvate monooxygenase activity"/>
    <property type="evidence" value="ECO:0007669"/>
    <property type="project" value="UniProtKB-EC"/>
</dbReference>
<dbReference type="PROSITE" id="PS51257">
    <property type="entry name" value="PROKAR_LIPOPROTEIN"/>
    <property type="match status" value="1"/>
</dbReference>
<dbReference type="EC" id="1.-.-.-" evidence="10"/>
<dbReference type="PANTHER" id="PTHR43539:SF83">
    <property type="entry name" value="FLAVIN-CONTAINING MONOOXYGENASE"/>
    <property type="match status" value="1"/>
</dbReference>
<keyword evidence="4 10" id="KW-0285">Flavoprotein</keyword>
<name>A0AAF0ULB0_SOLVR</name>
<keyword evidence="5 10" id="KW-0274">FAD</keyword>
<dbReference type="GO" id="GO:0004499">
    <property type="term" value="F:N,N-dimethylaniline monooxygenase activity"/>
    <property type="evidence" value="ECO:0007669"/>
    <property type="project" value="InterPro"/>
</dbReference>
<dbReference type="EMBL" id="CP133620">
    <property type="protein sequence ID" value="WMV48252.1"/>
    <property type="molecule type" value="Genomic_DNA"/>
</dbReference>
<keyword evidence="8" id="KW-0073">Auxin biosynthesis</keyword>
<evidence type="ECO:0000256" key="8">
    <source>
        <dbReference type="ARBA" id="ARBA00023070"/>
    </source>
</evidence>
<dbReference type="InterPro" id="IPR050982">
    <property type="entry name" value="Auxin_biosynth/cation_transpt"/>
</dbReference>
<comment type="pathway">
    <text evidence="2">Plant hormone metabolism; auxin biosynthesis.</text>
</comment>
<dbReference type="PANTHER" id="PTHR43539">
    <property type="entry name" value="FLAVIN-BINDING MONOOXYGENASE-LIKE PROTEIN (AFU_ORTHOLOGUE AFUA_4G09220)"/>
    <property type="match status" value="1"/>
</dbReference>
<dbReference type="PRINTS" id="PR00368">
    <property type="entry name" value="FADPNR"/>
</dbReference>
<proteinExistence type="inferred from homology"/>
<protein>
    <recommendedName>
        <fullName evidence="10">Flavin-containing monooxygenase</fullName>
        <ecNumber evidence="10">1.-.-.-</ecNumber>
    </recommendedName>
</protein>
<evidence type="ECO:0000256" key="5">
    <source>
        <dbReference type="ARBA" id="ARBA00022827"/>
    </source>
</evidence>
<comment type="cofactor">
    <cofactor evidence="1 10">
        <name>FAD</name>
        <dbReference type="ChEBI" id="CHEBI:57692"/>
    </cofactor>
</comment>
<evidence type="ECO:0000313" key="12">
    <source>
        <dbReference type="Proteomes" id="UP001234989"/>
    </source>
</evidence>
<dbReference type="PRINTS" id="PR00411">
    <property type="entry name" value="PNDRDTASEI"/>
</dbReference>
<evidence type="ECO:0000256" key="1">
    <source>
        <dbReference type="ARBA" id="ARBA00001974"/>
    </source>
</evidence>
<sequence length="381" mass="42322">MVNFSKQEVEVVVVGAGPSGIAISACLNNFGIKNVVLEKEDCCAYLWKKKTYDRLNLHLAKGFCSLPFMPHTTSTPKYLSKSEFIQYLDKYVEHFNIKPKFQTCVELAFFNSEEGKWNVKSRDLASGDLEVYACNFLILATGENNEGYIPKVVGIEKFEGEIIHSSDYKSGQKYKEKNVLIVGSGNSGMEIAFDLSNYGSHASIVVRSPIHVLTREMVYTAMLMLKYLPVSLVDTVIAKYAKFKFGNLAELGIPQPEEGPFSVKISKGRSPVIDVGAIDKIKLGQIKVLPEISEIRERTVVFDNGDEHQFDAIIFATGYKNVATKWLKDYSSIFLEDGTLINWKGENGLYAAGFSKRGIAGISMDAIAIADNIKTVRGDKI</sequence>
<keyword evidence="6" id="KW-0521">NADP</keyword>
<evidence type="ECO:0000256" key="6">
    <source>
        <dbReference type="ARBA" id="ARBA00022857"/>
    </source>
</evidence>
<dbReference type="InterPro" id="IPR036188">
    <property type="entry name" value="FAD/NAD-bd_sf"/>
</dbReference>
<dbReference type="PIRSF" id="PIRSF000332">
    <property type="entry name" value="FMO"/>
    <property type="match status" value="1"/>
</dbReference>
<comment type="catalytic activity">
    <reaction evidence="9">
        <text>indole-3-pyruvate + NADPH + O2 + H(+) = (indol-3-yl)acetate + CO2 + NADP(+) + H2O</text>
        <dbReference type="Rhea" id="RHEA:34331"/>
        <dbReference type="ChEBI" id="CHEBI:15377"/>
        <dbReference type="ChEBI" id="CHEBI:15378"/>
        <dbReference type="ChEBI" id="CHEBI:15379"/>
        <dbReference type="ChEBI" id="CHEBI:16526"/>
        <dbReference type="ChEBI" id="CHEBI:17640"/>
        <dbReference type="ChEBI" id="CHEBI:30854"/>
        <dbReference type="ChEBI" id="CHEBI:57783"/>
        <dbReference type="ChEBI" id="CHEBI:58349"/>
        <dbReference type="EC" id="1.14.13.168"/>
    </reaction>
</comment>
<organism evidence="11 12">
    <name type="scientific">Solanum verrucosum</name>
    <dbReference type="NCBI Taxonomy" id="315347"/>
    <lineage>
        <taxon>Eukaryota</taxon>
        <taxon>Viridiplantae</taxon>
        <taxon>Streptophyta</taxon>
        <taxon>Embryophyta</taxon>
        <taxon>Tracheophyta</taxon>
        <taxon>Spermatophyta</taxon>
        <taxon>Magnoliopsida</taxon>
        <taxon>eudicotyledons</taxon>
        <taxon>Gunneridae</taxon>
        <taxon>Pentapetalae</taxon>
        <taxon>asterids</taxon>
        <taxon>lamiids</taxon>
        <taxon>Solanales</taxon>
        <taxon>Solanaceae</taxon>
        <taxon>Solanoideae</taxon>
        <taxon>Solaneae</taxon>
        <taxon>Solanum</taxon>
    </lineage>
</organism>
<evidence type="ECO:0000256" key="4">
    <source>
        <dbReference type="ARBA" id="ARBA00022630"/>
    </source>
</evidence>
<dbReference type="SUPFAM" id="SSF51905">
    <property type="entry name" value="FAD/NAD(P)-binding domain"/>
    <property type="match status" value="2"/>
</dbReference>
<dbReference type="GO" id="GO:0050661">
    <property type="term" value="F:NADP binding"/>
    <property type="evidence" value="ECO:0007669"/>
    <property type="project" value="InterPro"/>
</dbReference>
<reference evidence="11" key="1">
    <citation type="submission" date="2023-08" db="EMBL/GenBank/DDBJ databases">
        <title>A de novo genome assembly of Solanum verrucosum Schlechtendal, a Mexican diploid species geographically isolated from the other diploid A-genome species in potato relatives.</title>
        <authorList>
            <person name="Hosaka K."/>
        </authorList>
    </citation>
    <scope>NUCLEOTIDE SEQUENCE</scope>
    <source>
        <tissue evidence="11">Young leaves</tissue>
    </source>
</reference>
<dbReference type="Gene3D" id="3.50.50.60">
    <property type="entry name" value="FAD/NAD(P)-binding domain"/>
    <property type="match status" value="1"/>
</dbReference>
<evidence type="ECO:0000256" key="7">
    <source>
        <dbReference type="ARBA" id="ARBA00023002"/>
    </source>
</evidence>
<dbReference type="InterPro" id="IPR000960">
    <property type="entry name" value="Flavin_mOase"/>
</dbReference>
<gene>
    <name evidence="11" type="ORF">MTR67_041637</name>
</gene>
<evidence type="ECO:0000256" key="3">
    <source>
        <dbReference type="ARBA" id="ARBA00009183"/>
    </source>
</evidence>
<dbReference type="GO" id="GO:0050660">
    <property type="term" value="F:flavin adenine dinucleotide binding"/>
    <property type="evidence" value="ECO:0007669"/>
    <property type="project" value="InterPro"/>
</dbReference>